<organism evidence="5 6">
    <name type="scientific">Perkinsus olseni</name>
    <name type="common">Perkinsus atlanticus</name>
    <dbReference type="NCBI Taxonomy" id="32597"/>
    <lineage>
        <taxon>Eukaryota</taxon>
        <taxon>Sar</taxon>
        <taxon>Alveolata</taxon>
        <taxon>Perkinsozoa</taxon>
        <taxon>Perkinsea</taxon>
        <taxon>Perkinsida</taxon>
        <taxon>Perkinsidae</taxon>
        <taxon>Perkinsus</taxon>
    </lineage>
</organism>
<dbReference type="OrthoDB" id="438289at2759"/>
<comment type="caution">
    <text evidence="5">The sequence shown here is derived from an EMBL/GenBank/DDBJ whole genome shotgun (WGS) entry which is preliminary data.</text>
</comment>
<evidence type="ECO:0000313" key="5">
    <source>
        <dbReference type="EMBL" id="KAF4662005.1"/>
    </source>
</evidence>
<dbReference type="AlphaFoldDB" id="A0A7J6LRT4"/>
<gene>
    <name evidence="5" type="ORF">FOZ61_002820</name>
</gene>
<dbReference type="GO" id="GO:0003839">
    <property type="term" value="F:gamma-glutamylcyclotransferase activity"/>
    <property type="evidence" value="ECO:0007669"/>
    <property type="project" value="UniProtKB-EC"/>
</dbReference>
<proteinExistence type="predicted"/>
<dbReference type="PANTHER" id="PTHR12935">
    <property type="entry name" value="GAMMA-GLUTAMYLCYCLOTRANSFERASE"/>
    <property type="match status" value="1"/>
</dbReference>
<dbReference type="Proteomes" id="UP000570595">
    <property type="component" value="Unassembled WGS sequence"/>
</dbReference>
<dbReference type="InterPro" id="IPR036568">
    <property type="entry name" value="GGCT-like_sf"/>
</dbReference>
<feature type="active site" description="Proton acceptor" evidence="3">
    <location>
        <position position="105"/>
    </location>
</feature>
<dbReference type="SUPFAM" id="SSF110857">
    <property type="entry name" value="Gamma-glutamyl cyclotransferase-like"/>
    <property type="match status" value="1"/>
</dbReference>
<sequence>MIHIFDHALGFREPIPAGDGEVPVFSFGANMSLASLRSRGVPVSDDREPIRATLDDHELVFNLAPTHTAAYEGHYANVRPKQGAKVHGVVVWFPPAGLRELDTREGPSYDRRWTQVTPYATSVAEPIKVMIYVQTQSFPGVSVLKDGLPGRRYLMTLVTGADRAGLLPEWIEHLRSLPYRPYEQFDWDDEDHKKALLQREYTADEIIASHKSRDPLLVSILGVVILLPTSLKPAELNVFTALEDLTLATATRVAYEPPPKDALALTAEQRGFVESILCSLARFPGARIMGHLPNYCEFWTNPVTQHSSCL</sequence>
<keyword evidence="2" id="KW-0456">Lyase</keyword>
<name>A0A7J6LRT4_PEROL</name>
<dbReference type="InterPro" id="IPR013024">
    <property type="entry name" value="GGCT-like"/>
</dbReference>
<reference evidence="5 6" key="1">
    <citation type="submission" date="2020-04" db="EMBL/GenBank/DDBJ databases">
        <title>Perkinsus olseni comparative genomics.</title>
        <authorList>
            <person name="Bogema D.R."/>
        </authorList>
    </citation>
    <scope>NUCLEOTIDE SEQUENCE [LARGE SCALE GENOMIC DNA]</scope>
    <source>
        <strain evidence="5">ATCC PRA-179</strain>
    </source>
</reference>
<dbReference type="InterPro" id="IPR017939">
    <property type="entry name" value="G-Glutamylcylcotransferase"/>
</dbReference>
<evidence type="ECO:0000256" key="3">
    <source>
        <dbReference type="PIRSR" id="PIRSR617939-1"/>
    </source>
</evidence>
<evidence type="ECO:0000313" key="6">
    <source>
        <dbReference type="Proteomes" id="UP000570595"/>
    </source>
</evidence>
<dbReference type="EC" id="4.3.2.9" evidence="1"/>
<feature type="domain" description="Gamma-glutamylcyclotransferase AIG2-like" evidence="4">
    <location>
        <begin position="52"/>
        <end position="136"/>
    </location>
</feature>
<dbReference type="CDD" id="cd06661">
    <property type="entry name" value="GGCT_like"/>
    <property type="match status" value="1"/>
</dbReference>
<protein>
    <recommendedName>
        <fullName evidence="1">gamma-glutamylcyclotransferase</fullName>
        <ecNumber evidence="1">4.3.2.9</ecNumber>
    </recommendedName>
</protein>
<accession>A0A7J6LRT4</accession>
<dbReference type="InterPro" id="IPR009288">
    <property type="entry name" value="AIG2-like_dom"/>
</dbReference>
<evidence type="ECO:0000256" key="1">
    <source>
        <dbReference type="ARBA" id="ARBA00012346"/>
    </source>
</evidence>
<dbReference type="Gene3D" id="3.10.490.10">
    <property type="entry name" value="Gamma-glutamyl cyclotransferase-like"/>
    <property type="match status" value="1"/>
</dbReference>
<evidence type="ECO:0000259" key="4">
    <source>
        <dbReference type="Pfam" id="PF06094"/>
    </source>
</evidence>
<dbReference type="Pfam" id="PF06094">
    <property type="entry name" value="GGACT"/>
    <property type="match status" value="1"/>
</dbReference>
<evidence type="ECO:0000256" key="2">
    <source>
        <dbReference type="ARBA" id="ARBA00023239"/>
    </source>
</evidence>
<dbReference type="EMBL" id="JABAHT010000181">
    <property type="protein sequence ID" value="KAF4662005.1"/>
    <property type="molecule type" value="Genomic_DNA"/>
</dbReference>
<dbReference type="PANTHER" id="PTHR12935:SF0">
    <property type="entry name" value="GAMMA-GLUTAMYLCYCLOTRANSFERASE"/>
    <property type="match status" value="1"/>
</dbReference>